<dbReference type="GO" id="GO:0005737">
    <property type="term" value="C:cytoplasm"/>
    <property type="evidence" value="ECO:0007669"/>
    <property type="project" value="UniProtKB-SubCell"/>
</dbReference>
<accession>A0AAX2J2W1</accession>
<dbReference type="GeneID" id="93261427"/>
<dbReference type="Gene3D" id="1.20.120.520">
    <property type="entry name" value="nmb1532 protein domain like"/>
    <property type="match status" value="1"/>
</dbReference>
<dbReference type="InterPro" id="IPR019903">
    <property type="entry name" value="RIC_family"/>
</dbReference>
<keyword evidence="2" id="KW-0963">Cytoplasm</keyword>
<evidence type="ECO:0000313" key="7">
    <source>
        <dbReference type="Proteomes" id="UP000248598"/>
    </source>
</evidence>
<evidence type="ECO:0000256" key="1">
    <source>
        <dbReference type="ARBA" id="ARBA00004496"/>
    </source>
</evidence>
<protein>
    <submittedName>
        <fullName evidence="6">Iron-sulfur cluster repair protein DnrN</fullName>
    </submittedName>
</protein>
<dbReference type="CDD" id="cd12108">
    <property type="entry name" value="Hr-like"/>
    <property type="match status" value="1"/>
</dbReference>
<dbReference type="RefSeq" id="WP_003787249.1">
    <property type="nucleotide sequence ID" value="NZ_CP091518.1"/>
</dbReference>
<dbReference type="Pfam" id="PF01814">
    <property type="entry name" value="Hemerythrin"/>
    <property type="match status" value="1"/>
</dbReference>
<reference evidence="6 7" key="1">
    <citation type="submission" date="2018-06" db="EMBL/GenBank/DDBJ databases">
        <authorList>
            <consortium name="Pathogen Informatics"/>
            <person name="Doyle S."/>
        </authorList>
    </citation>
    <scope>NUCLEOTIDE SEQUENCE [LARGE SCALE GENOMIC DNA]</scope>
    <source>
        <strain evidence="6 7">NCTC10529</strain>
    </source>
</reference>
<sequence length="157" mass="17996">MTDQTVWKTAPLHATVDHVLSRFHDTHRAQIERILPLLDKVSSVHADTFPAELVPVVQHLGDELQMHMQKEERVLFPMIKQGMGRNAAMPVRVMMMEHDDHSATIEQVLSLTDNLTPPAQACGSWQRLYAELRELVDDLQQHIQLENHILFPRALAE</sequence>
<dbReference type="Proteomes" id="UP000248598">
    <property type="component" value="Chromosome 1"/>
</dbReference>
<evidence type="ECO:0000256" key="2">
    <source>
        <dbReference type="ARBA" id="ARBA00022490"/>
    </source>
</evidence>
<dbReference type="InterPro" id="IPR012312">
    <property type="entry name" value="Hemerythrin-like"/>
</dbReference>
<keyword evidence="4" id="KW-0408">Iron</keyword>
<comment type="subcellular location">
    <subcellularLocation>
        <location evidence="1">Cytoplasm</location>
    </subcellularLocation>
</comment>
<proteinExistence type="predicted"/>
<dbReference type="AlphaFoldDB" id="A0AAX2J2W1"/>
<dbReference type="GO" id="GO:0046872">
    <property type="term" value="F:metal ion binding"/>
    <property type="evidence" value="ECO:0007669"/>
    <property type="project" value="UniProtKB-KW"/>
</dbReference>
<keyword evidence="3" id="KW-0479">Metal-binding</keyword>
<evidence type="ECO:0000256" key="4">
    <source>
        <dbReference type="ARBA" id="ARBA00023004"/>
    </source>
</evidence>
<dbReference type="EMBL" id="LS483426">
    <property type="protein sequence ID" value="SQH23948.1"/>
    <property type="molecule type" value="Genomic_DNA"/>
</dbReference>
<evidence type="ECO:0000259" key="5">
    <source>
        <dbReference type="Pfam" id="PF01814"/>
    </source>
</evidence>
<feature type="domain" description="Hemerythrin-like" evidence="5">
    <location>
        <begin position="17"/>
        <end position="154"/>
    </location>
</feature>
<evidence type="ECO:0000256" key="3">
    <source>
        <dbReference type="ARBA" id="ARBA00022723"/>
    </source>
</evidence>
<gene>
    <name evidence="6" type="primary">dnrN</name>
    <name evidence="6" type="ORF">NCTC10529_00092</name>
</gene>
<name>A0AAX2J2W1_KINKI</name>
<dbReference type="PANTHER" id="PTHR36438:SF1">
    <property type="entry name" value="IRON-SULFUR CLUSTER REPAIR PROTEIN YTFE"/>
    <property type="match status" value="1"/>
</dbReference>
<organism evidence="6 7">
    <name type="scientific">Kingella kingae</name>
    <dbReference type="NCBI Taxonomy" id="504"/>
    <lineage>
        <taxon>Bacteria</taxon>
        <taxon>Pseudomonadati</taxon>
        <taxon>Pseudomonadota</taxon>
        <taxon>Betaproteobacteria</taxon>
        <taxon>Neisseriales</taxon>
        <taxon>Neisseriaceae</taxon>
        <taxon>Kingella</taxon>
    </lineage>
</organism>
<evidence type="ECO:0000313" key="6">
    <source>
        <dbReference type="EMBL" id="SQH23948.1"/>
    </source>
</evidence>
<dbReference type="PANTHER" id="PTHR36438">
    <property type="entry name" value="IRON-SULFUR CLUSTER REPAIR PROTEIN YTFE"/>
    <property type="match status" value="1"/>
</dbReference>